<dbReference type="PANTHER" id="PTHR43767:SF1">
    <property type="entry name" value="NONRIBOSOMAL PEPTIDE SYNTHASE PES1 (EUROFUNG)-RELATED"/>
    <property type="match status" value="1"/>
</dbReference>
<dbReference type="Pfam" id="PF00501">
    <property type="entry name" value="AMP-binding"/>
    <property type="match status" value="1"/>
</dbReference>
<evidence type="ECO:0000256" key="1">
    <source>
        <dbReference type="SAM" id="MobiDB-lite"/>
    </source>
</evidence>
<proteinExistence type="predicted"/>
<dbReference type="PANTHER" id="PTHR43767">
    <property type="entry name" value="LONG-CHAIN-FATTY-ACID--COA LIGASE"/>
    <property type="match status" value="1"/>
</dbReference>
<comment type="caution">
    <text evidence="4">The sequence shown here is derived from an EMBL/GenBank/DDBJ whole genome shotgun (WGS) entry which is preliminary data.</text>
</comment>
<dbReference type="Gene3D" id="3.30.300.30">
    <property type="match status" value="1"/>
</dbReference>
<feature type="domain" description="AMP-dependent synthetase/ligase" evidence="2">
    <location>
        <begin position="35"/>
        <end position="400"/>
    </location>
</feature>
<keyword evidence="4" id="KW-0436">Ligase</keyword>
<sequence length="547" mass="57910">MTGLLEGTVGWPEETARAYRAAGLWRGETLGGLLAAWAKRSGDATAVVSGDERLSYRDLDRRAAERAAGLLALGVRSGDRLVVQLPNTAEFVVLLFGLLRIGAVPVLALPAHRRTEILHLAELSQAVGYVIADVREGFDYRDLAAEVVAAVPSVRQVLVLGDPGPYTALADVSGDPAGPEDAVPVAPSDVAVLLISGGTTGRPKLIPRTHDDYAYNARAAAEVCGLTEADRYLVALPVAHNFPLACPGVLGVLGVGGTLVMTESPSPDTAFALVERERVTVTALVPPLARLWADAAAWSRLDLSSLRLVQVGGAKCDTDLARRLPGALGCDLQQVFGMAEGLLNFTRADDPFETVATTQGRPLSPSDEVRVVDPDDGSDVPDGEIGELLTRGPYTLRGYYRAEAYNTTAFTPDGFFRTGDLVRRTPTGHLVVEGRIKDVVNRGGEKVPATELEDLLLAHPAVGLAAVIGLPDADLGERLCAVVVPAAGAERPPRLKELKAHLTALGVARFKLPDRLVVLPELPLTAVGKISKRDLVARLTSEEGPRP</sequence>
<feature type="domain" description="AMP-binding enzyme C-terminal" evidence="3">
    <location>
        <begin position="451"/>
        <end position="529"/>
    </location>
</feature>
<dbReference type="InterPro" id="IPR025110">
    <property type="entry name" value="AMP-bd_C"/>
</dbReference>
<accession>A0A3N1D131</accession>
<dbReference type="GO" id="GO:0016878">
    <property type="term" value="F:acid-thiol ligase activity"/>
    <property type="evidence" value="ECO:0007669"/>
    <property type="project" value="UniProtKB-ARBA"/>
</dbReference>
<dbReference type="PROSITE" id="PS00455">
    <property type="entry name" value="AMP_BINDING"/>
    <property type="match status" value="1"/>
</dbReference>
<dbReference type="Pfam" id="PF13193">
    <property type="entry name" value="AMP-binding_C"/>
    <property type="match status" value="1"/>
</dbReference>
<feature type="region of interest" description="Disordered" evidence="1">
    <location>
        <begin position="356"/>
        <end position="382"/>
    </location>
</feature>
<evidence type="ECO:0000259" key="3">
    <source>
        <dbReference type="Pfam" id="PF13193"/>
    </source>
</evidence>
<dbReference type="SUPFAM" id="SSF56801">
    <property type="entry name" value="Acetyl-CoA synthetase-like"/>
    <property type="match status" value="1"/>
</dbReference>
<dbReference type="InterPro" id="IPR020845">
    <property type="entry name" value="AMP-binding_CS"/>
</dbReference>
<evidence type="ECO:0000313" key="4">
    <source>
        <dbReference type="EMBL" id="ROO87216.1"/>
    </source>
</evidence>
<protein>
    <submittedName>
        <fullName evidence="4">Mycobactin salicyl-AMP ligase</fullName>
    </submittedName>
</protein>
<evidence type="ECO:0000313" key="5">
    <source>
        <dbReference type="Proteomes" id="UP000272400"/>
    </source>
</evidence>
<dbReference type="Gene3D" id="3.40.50.12780">
    <property type="entry name" value="N-terminal domain of ligase-like"/>
    <property type="match status" value="1"/>
</dbReference>
<dbReference type="AlphaFoldDB" id="A0A3N1D131"/>
<organism evidence="4 5">
    <name type="scientific">Actinocorallia herbida</name>
    <dbReference type="NCBI Taxonomy" id="58109"/>
    <lineage>
        <taxon>Bacteria</taxon>
        <taxon>Bacillati</taxon>
        <taxon>Actinomycetota</taxon>
        <taxon>Actinomycetes</taxon>
        <taxon>Streptosporangiales</taxon>
        <taxon>Thermomonosporaceae</taxon>
        <taxon>Actinocorallia</taxon>
    </lineage>
</organism>
<evidence type="ECO:0000259" key="2">
    <source>
        <dbReference type="Pfam" id="PF00501"/>
    </source>
</evidence>
<dbReference type="InterPro" id="IPR050237">
    <property type="entry name" value="ATP-dep_AMP-bd_enzyme"/>
</dbReference>
<dbReference type="Proteomes" id="UP000272400">
    <property type="component" value="Unassembled WGS sequence"/>
</dbReference>
<keyword evidence="5" id="KW-1185">Reference proteome</keyword>
<gene>
    <name evidence="4" type="ORF">EDD29_4810</name>
</gene>
<reference evidence="4 5" key="1">
    <citation type="submission" date="2018-11" db="EMBL/GenBank/DDBJ databases">
        <title>Sequencing the genomes of 1000 actinobacteria strains.</title>
        <authorList>
            <person name="Klenk H.-P."/>
        </authorList>
    </citation>
    <scope>NUCLEOTIDE SEQUENCE [LARGE SCALE GENOMIC DNA]</scope>
    <source>
        <strain evidence="4 5">DSM 44254</strain>
    </source>
</reference>
<dbReference type="InterPro" id="IPR000873">
    <property type="entry name" value="AMP-dep_synth/lig_dom"/>
</dbReference>
<dbReference type="EMBL" id="RJKE01000001">
    <property type="protein sequence ID" value="ROO87216.1"/>
    <property type="molecule type" value="Genomic_DNA"/>
</dbReference>
<dbReference type="InterPro" id="IPR045851">
    <property type="entry name" value="AMP-bd_C_sf"/>
</dbReference>
<name>A0A3N1D131_9ACTN</name>
<dbReference type="InterPro" id="IPR042099">
    <property type="entry name" value="ANL_N_sf"/>
</dbReference>